<dbReference type="InterPro" id="IPR050569">
    <property type="entry name" value="TAAR"/>
</dbReference>
<dbReference type="SUPFAM" id="SSF81321">
    <property type="entry name" value="Family A G protein-coupled receptor-like"/>
    <property type="match status" value="1"/>
</dbReference>
<dbReference type="AlphaFoldDB" id="A0A8J2RLF4"/>
<keyword evidence="5" id="KW-0297">G-protein coupled receptor</keyword>
<feature type="transmembrane region" description="Helical" evidence="9">
    <location>
        <begin position="326"/>
        <end position="344"/>
    </location>
</feature>
<evidence type="ECO:0000259" key="10">
    <source>
        <dbReference type="PROSITE" id="PS50262"/>
    </source>
</evidence>
<feature type="transmembrane region" description="Helical" evidence="9">
    <location>
        <begin position="281"/>
        <end position="306"/>
    </location>
</feature>
<dbReference type="Gene3D" id="1.20.1070.10">
    <property type="entry name" value="Rhodopsin 7-helix transmembrane proteins"/>
    <property type="match status" value="1"/>
</dbReference>
<evidence type="ECO:0000256" key="4">
    <source>
        <dbReference type="ARBA" id="ARBA00022989"/>
    </source>
</evidence>
<evidence type="ECO:0000256" key="7">
    <source>
        <dbReference type="ARBA" id="ARBA00023170"/>
    </source>
</evidence>
<dbReference type="InterPro" id="IPR017452">
    <property type="entry name" value="GPCR_Rhodpsn_7TM"/>
</dbReference>
<comment type="subcellular location">
    <subcellularLocation>
        <location evidence="1">Cell membrane</location>
        <topology evidence="1">Multi-pass membrane protein</topology>
    </subcellularLocation>
</comment>
<evidence type="ECO:0000256" key="1">
    <source>
        <dbReference type="ARBA" id="ARBA00004651"/>
    </source>
</evidence>
<dbReference type="PROSITE" id="PS50262">
    <property type="entry name" value="G_PROTEIN_RECEP_F1_2"/>
    <property type="match status" value="1"/>
</dbReference>
<keyword evidence="3 9" id="KW-0812">Transmembrane</keyword>
<evidence type="ECO:0000256" key="9">
    <source>
        <dbReference type="SAM" id="Phobius"/>
    </source>
</evidence>
<evidence type="ECO:0000256" key="2">
    <source>
        <dbReference type="ARBA" id="ARBA00022475"/>
    </source>
</evidence>
<evidence type="ECO:0000256" key="3">
    <source>
        <dbReference type="ARBA" id="ARBA00022692"/>
    </source>
</evidence>
<keyword evidence="2" id="KW-1003">Cell membrane</keyword>
<comment type="caution">
    <text evidence="11">The sequence shown here is derived from an EMBL/GenBank/DDBJ whole genome shotgun (WGS) entry which is preliminary data.</text>
</comment>
<reference evidence="11" key="1">
    <citation type="submission" date="2021-11" db="EMBL/GenBank/DDBJ databases">
        <authorList>
            <person name="Schell T."/>
        </authorList>
    </citation>
    <scope>NUCLEOTIDE SEQUENCE</scope>
    <source>
        <strain evidence="11">M5</strain>
    </source>
</reference>
<dbReference type="GO" id="GO:0005886">
    <property type="term" value="C:plasma membrane"/>
    <property type="evidence" value="ECO:0007669"/>
    <property type="project" value="UniProtKB-SubCell"/>
</dbReference>
<keyword evidence="7" id="KW-0675">Receptor</keyword>
<keyword evidence="4 9" id="KW-1133">Transmembrane helix</keyword>
<dbReference type="EMBL" id="CAKKLH010000154">
    <property type="protein sequence ID" value="CAH0104745.1"/>
    <property type="molecule type" value="Genomic_DNA"/>
</dbReference>
<organism evidence="11 12">
    <name type="scientific">Daphnia galeata</name>
    <dbReference type="NCBI Taxonomy" id="27404"/>
    <lineage>
        <taxon>Eukaryota</taxon>
        <taxon>Metazoa</taxon>
        <taxon>Ecdysozoa</taxon>
        <taxon>Arthropoda</taxon>
        <taxon>Crustacea</taxon>
        <taxon>Branchiopoda</taxon>
        <taxon>Diplostraca</taxon>
        <taxon>Cladocera</taxon>
        <taxon>Anomopoda</taxon>
        <taxon>Daphniidae</taxon>
        <taxon>Daphnia</taxon>
    </lineage>
</organism>
<evidence type="ECO:0000313" key="12">
    <source>
        <dbReference type="Proteomes" id="UP000789390"/>
    </source>
</evidence>
<dbReference type="PANTHER" id="PTHR24249:SF411">
    <property type="entry name" value="G-PROTEIN COUPLED RECEPTORS FAMILY 1 PROFILE DOMAIN-CONTAINING PROTEIN"/>
    <property type="match status" value="1"/>
</dbReference>
<evidence type="ECO:0000256" key="5">
    <source>
        <dbReference type="ARBA" id="ARBA00023040"/>
    </source>
</evidence>
<dbReference type="OrthoDB" id="6363892at2759"/>
<evidence type="ECO:0000256" key="6">
    <source>
        <dbReference type="ARBA" id="ARBA00023136"/>
    </source>
</evidence>
<feature type="transmembrane region" description="Helical" evidence="9">
    <location>
        <begin position="63"/>
        <end position="85"/>
    </location>
</feature>
<protein>
    <recommendedName>
        <fullName evidence="10">G-protein coupled receptors family 1 profile domain-containing protein</fullName>
    </recommendedName>
</protein>
<evidence type="ECO:0000313" key="11">
    <source>
        <dbReference type="EMBL" id="CAH0104745.1"/>
    </source>
</evidence>
<dbReference type="GO" id="GO:0004930">
    <property type="term" value="F:G protein-coupled receptor activity"/>
    <property type="evidence" value="ECO:0007669"/>
    <property type="project" value="UniProtKB-KW"/>
</dbReference>
<dbReference type="PANTHER" id="PTHR24249">
    <property type="entry name" value="HISTAMINE RECEPTOR-RELATED G-PROTEIN COUPLED RECEPTOR"/>
    <property type="match status" value="1"/>
</dbReference>
<name>A0A8J2RLF4_9CRUS</name>
<proteinExistence type="predicted"/>
<feature type="domain" description="G-protein coupled receptors family 1 profile" evidence="10">
    <location>
        <begin position="42"/>
        <end position="342"/>
    </location>
</feature>
<feature type="transmembrane region" description="Helical" evidence="9">
    <location>
        <begin position="136"/>
        <end position="160"/>
    </location>
</feature>
<accession>A0A8J2RLF4</accession>
<keyword evidence="8" id="KW-0807">Transducer</keyword>
<keyword evidence="6 9" id="KW-0472">Membrane</keyword>
<dbReference type="Proteomes" id="UP000789390">
    <property type="component" value="Unassembled WGS sequence"/>
</dbReference>
<evidence type="ECO:0000256" key="8">
    <source>
        <dbReference type="ARBA" id="ARBA00023224"/>
    </source>
</evidence>
<feature type="transmembrane region" description="Helical" evidence="9">
    <location>
        <begin position="97"/>
        <end position="115"/>
    </location>
</feature>
<sequence>MNNSSSLDILLDEYGGVYNPIEIRDPILITLKFVCCFIGIPLNISIAVTIIRHRRLHRKPRNIFLLGIIFSYSSFFIVPMIELFYWGLFQLESLCHAYVAVVSLPHFLLLCNMFLALGDRFVAINYPLLHREKMTVCLASCIVSFTSILLVISLKFVYIFRLEPLRCVVWLVRVKMLLIILAVFFVSCTSLNFVVYRQTKALLRQCRTLNPAPDDGSMSRDHVAVHGNPFESIELAPIENESRCLRASTSSTTNNENSSSVIRPMSIHVDRRRLGQIEMETTLTLIFGVTSMVVIVLPYIIFIVLFSLCRLLSQTECSDLNWLSPYLLEMALINAVYSPLIFLLRNRELLNALLTCQMCVKT</sequence>
<feature type="transmembrane region" description="Helical" evidence="9">
    <location>
        <begin position="172"/>
        <end position="195"/>
    </location>
</feature>
<feature type="transmembrane region" description="Helical" evidence="9">
    <location>
        <begin position="27"/>
        <end position="51"/>
    </location>
</feature>
<gene>
    <name evidence="11" type="ORF">DGAL_LOCUS7662</name>
</gene>
<keyword evidence="12" id="KW-1185">Reference proteome</keyword>